<dbReference type="STRING" id="1945520.A1019T_01747"/>
<organism evidence="2 3">
    <name type="scientific">Psychrobacter pasteurii</name>
    <dbReference type="NCBI Taxonomy" id="1945520"/>
    <lineage>
        <taxon>Bacteria</taxon>
        <taxon>Pseudomonadati</taxon>
        <taxon>Pseudomonadota</taxon>
        <taxon>Gammaproteobacteria</taxon>
        <taxon>Moraxellales</taxon>
        <taxon>Moraxellaceae</taxon>
        <taxon>Psychrobacter</taxon>
    </lineage>
</organism>
<evidence type="ECO:0000259" key="1">
    <source>
        <dbReference type="Pfam" id="PF13340"/>
    </source>
</evidence>
<sequence length="87" mass="10761">MNRKIYPTDLTDEQWRRIEPHFSHHRRYKWDKRELVNAVLYITKTGCQWRLLPNDFPPYTTVWSFFRRANHSGLWDKILQDLVKKSD</sequence>
<dbReference type="EMBL" id="FUGD01000104">
    <property type="protein sequence ID" value="SJM37763.1"/>
    <property type="molecule type" value="Genomic_DNA"/>
</dbReference>
<evidence type="ECO:0000313" key="2">
    <source>
        <dbReference type="EMBL" id="SJM37763.1"/>
    </source>
</evidence>
<protein>
    <recommendedName>
        <fullName evidence="1">Insertion element IS402-like domain-containing protein</fullName>
    </recommendedName>
</protein>
<feature type="domain" description="Insertion element IS402-like" evidence="1">
    <location>
        <begin position="10"/>
        <end position="78"/>
    </location>
</feature>
<dbReference type="InterPro" id="IPR025161">
    <property type="entry name" value="IS402-like_dom"/>
</dbReference>
<accession>A0A1R4EH39</accession>
<name>A0A1R4EH39_9GAMM</name>
<evidence type="ECO:0000313" key="3">
    <source>
        <dbReference type="Proteomes" id="UP000188169"/>
    </source>
</evidence>
<proteinExistence type="predicted"/>
<dbReference type="Proteomes" id="UP000188169">
    <property type="component" value="Unassembled WGS sequence"/>
</dbReference>
<dbReference type="PANTHER" id="PTHR30007:SF0">
    <property type="entry name" value="TRANSPOSASE"/>
    <property type="match status" value="1"/>
</dbReference>
<dbReference type="RefSeq" id="WP_077449150.1">
    <property type="nucleotide sequence ID" value="NZ_FUGD01000104.1"/>
</dbReference>
<dbReference type="AlphaFoldDB" id="A0A1R4EH39"/>
<reference evidence="3" key="1">
    <citation type="submission" date="2017-02" db="EMBL/GenBank/DDBJ databases">
        <authorList>
            <person name="Mornico D."/>
        </authorList>
    </citation>
    <scope>NUCLEOTIDE SEQUENCE [LARGE SCALE GENOMIC DNA]</scope>
</reference>
<dbReference type="Pfam" id="PF13340">
    <property type="entry name" value="DUF4096"/>
    <property type="match status" value="1"/>
</dbReference>
<dbReference type="PANTHER" id="PTHR30007">
    <property type="entry name" value="PHP DOMAIN PROTEIN"/>
    <property type="match status" value="1"/>
</dbReference>
<dbReference type="OrthoDB" id="1551210at2"/>
<keyword evidence="3" id="KW-1185">Reference proteome</keyword>
<gene>
    <name evidence="2" type="ORF">A1019T_01747</name>
</gene>